<evidence type="ECO:0000313" key="12">
    <source>
        <dbReference type="Proteomes" id="UP000609531"/>
    </source>
</evidence>
<comment type="subcellular location">
    <subcellularLocation>
        <location evidence="1 9">Cell inner membrane</location>
        <topology evidence="1 9">Multi-pass membrane protein</topology>
    </subcellularLocation>
</comment>
<comment type="caution">
    <text evidence="11">The sequence shown here is derived from an EMBL/GenBank/DDBJ whole genome shotgun (WGS) entry which is preliminary data.</text>
</comment>
<evidence type="ECO:0000256" key="6">
    <source>
        <dbReference type="ARBA" id="ARBA00022989"/>
    </source>
</evidence>
<dbReference type="GO" id="GO:0005886">
    <property type="term" value="C:plasma membrane"/>
    <property type="evidence" value="ECO:0007669"/>
    <property type="project" value="UniProtKB-SubCell"/>
</dbReference>
<reference evidence="11" key="1">
    <citation type="submission" date="2020-12" db="EMBL/GenBank/DDBJ databases">
        <title>Bacterial taxonomy.</title>
        <authorList>
            <person name="Pan X."/>
        </authorList>
    </citation>
    <scope>NUCLEOTIDE SEQUENCE</scope>
    <source>
        <strain evidence="11">B2012</strain>
    </source>
</reference>
<evidence type="ECO:0000256" key="3">
    <source>
        <dbReference type="ARBA" id="ARBA00022475"/>
    </source>
</evidence>
<organism evidence="11 12">
    <name type="scientific">Acuticoccus mangrovi</name>
    <dbReference type="NCBI Taxonomy" id="2796142"/>
    <lineage>
        <taxon>Bacteria</taxon>
        <taxon>Pseudomonadati</taxon>
        <taxon>Pseudomonadota</taxon>
        <taxon>Alphaproteobacteria</taxon>
        <taxon>Hyphomicrobiales</taxon>
        <taxon>Amorphaceae</taxon>
        <taxon>Acuticoccus</taxon>
    </lineage>
</organism>
<accession>A0A934IM01</accession>
<evidence type="ECO:0000256" key="8">
    <source>
        <dbReference type="ARBA" id="ARBA00038436"/>
    </source>
</evidence>
<dbReference type="AlphaFoldDB" id="A0A934IM01"/>
<keyword evidence="12" id="KW-1185">Reference proteome</keyword>
<dbReference type="RefSeq" id="WP_198880261.1">
    <property type="nucleotide sequence ID" value="NZ_JAEKJA010000001.1"/>
</dbReference>
<feature type="transmembrane region" description="Helical" evidence="9">
    <location>
        <begin position="88"/>
        <end position="109"/>
    </location>
</feature>
<feature type="transmembrane region" description="Helical" evidence="9">
    <location>
        <begin position="7"/>
        <end position="29"/>
    </location>
</feature>
<dbReference type="GO" id="GO:0015740">
    <property type="term" value="P:C4-dicarboxylate transport"/>
    <property type="evidence" value="ECO:0007669"/>
    <property type="project" value="TreeGrafter"/>
</dbReference>
<evidence type="ECO:0000256" key="5">
    <source>
        <dbReference type="ARBA" id="ARBA00022692"/>
    </source>
</evidence>
<dbReference type="Proteomes" id="UP000609531">
    <property type="component" value="Unassembled WGS sequence"/>
</dbReference>
<keyword evidence="7 9" id="KW-0472">Membrane</keyword>
<dbReference type="GO" id="GO:0022857">
    <property type="term" value="F:transmembrane transporter activity"/>
    <property type="evidence" value="ECO:0007669"/>
    <property type="project" value="UniProtKB-UniRule"/>
</dbReference>
<feature type="transmembrane region" description="Helical" evidence="9">
    <location>
        <begin position="131"/>
        <end position="153"/>
    </location>
</feature>
<feature type="domain" description="Tripartite ATP-independent periplasmic transporters DctQ component" evidence="10">
    <location>
        <begin position="27"/>
        <end position="156"/>
    </location>
</feature>
<keyword evidence="3" id="KW-1003">Cell membrane</keyword>
<dbReference type="Pfam" id="PF04290">
    <property type="entry name" value="DctQ"/>
    <property type="match status" value="1"/>
</dbReference>
<dbReference type="InterPro" id="IPR007387">
    <property type="entry name" value="TRAP_DctQ"/>
</dbReference>
<comment type="function">
    <text evidence="9">Part of the tripartite ATP-independent periplasmic (TRAP) transport system.</text>
</comment>
<evidence type="ECO:0000256" key="7">
    <source>
        <dbReference type="ARBA" id="ARBA00023136"/>
    </source>
</evidence>
<name>A0A934IM01_9HYPH</name>
<evidence type="ECO:0000313" key="11">
    <source>
        <dbReference type="EMBL" id="MBJ3774375.1"/>
    </source>
</evidence>
<evidence type="ECO:0000256" key="1">
    <source>
        <dbReference type="ARBA" id="ARBA00004429"/>
    </source>
</evidence>
<gene>
    <name evidence="11" type="ORF">JCR33_01665</name>
</gene>
<evidence type="ECO:0000256" key="2">
    <source>
        <dbReference type="ARBA" id="ARBA00022448"/>
    </source>
</evidence>
<comment type="subunit">
    <text evidence="9">The complex comprises the extracytoplasmic solute receptor protein and the two transmembrane proteins.</text>
</comment>
<dbReference type="PANTHER" id="PTHR35011">
    <property type="entry name" value="2,3-DIKETO-L-GULONATE TRAP TRANSPORTER SMALL PERMEASE PROTEIN YIAM"/>
    <property type="match status" value="1"/>
</dbReference>
<evidence type="ECO:0000256" key="9">
    <source>
        <dbReference type="RuleBase" id="RU369079"/>
    </source>
</evidence>
<keyword evidence="4 9" id="KW-0997">Cell inner membrane</keyword>
<comment type="similarity">
    <text evidence="8 9">Belongs to the TRAP transporter small permease family.</text>
</comment>
<keyword evidence="2 9" id="KW-0813">Transport</keyword>
<evidence type="ECO:0000259" key="10">
    <source>
        <dbReference type="Pfam" id="PF04290"/>
    </source>
</evidence>
<dbReference type="EMBL" id="JAEKJA010000001">
    <property type="protein sequence ID" value="MBJ3774375.1"/>
    <property type="molecule type" value="Genomic_DNA"/>
</dbReference>
<keyword evidence="6 9" id="KW-1133">Transmembrane helix</keyword>
<keyword evidence="5 9" id="KW-0812">Transmembrane</keyword>
<protein>
    <recommendedName>
        <fullName evidence="9">TRAP transporter small permease protein</fullName>
    </recommendedName>
</protein>
<evidence type="ECO:0000256" key="4">
    <source>
        <dbReference type="ARBA" id="ARBA00022519"/>
    </source>
</evidence>
<dbReference type="InterPro" id="IPR055348">
    <property type="entry name" value="DctQ"/>
</dbReference>
<feature type="transmembrane region" description="Helical" evidence="9">
    <location>
        <begin position="49"/>
        <end position="67"/>
    </location>
</feature>
<proteinExistence type="inferred from homology"/>
<dbReference type="PANTHER" id="PTHR35011:SF10">
    <property type="entry name" value="TRAP TRANSPORTER SMALL PERMEASE PROTEIN"/>
    <property type="match status" value="1"/>
</dbReference>
<sequence length="176" mass="19060">MTGGGPVAWVANALAVVAAVLLFLIGAMLTYEVVARYFFNAPTIWAEELSRLFLTWAVFLASAALLRSNDHIRVTVLLDLMPRPAKKVAHVTSLTFVAVIAGLVAWHGFPTVAKSFATGRSSGSMLDIPQWWSQAAIPLCFGLLSLQALILTVSTVCGGWDPFDYDHKGDERPLTD</sequence>